<organism evidence="2 3">
    <name type="scientific">Mucilaginibacter rubeus</name>
    <dbReference type="NCBI Taxonomy" id="2027860"/>
    <lineage>
        <taxon>Bacteria</taxon>
        <taxon>Pseudomonadati</taxon>
        <taxon>Bacteroidota</taxon>
        <taxon>Sphingobacteriia</taxon>
        <taxon>Sphingobacteriales</taxon>
        <taxon>Sphingobacteriaceae</taxon>
        <taxon>Mucilaginibacter</taxon>
    </lineage>
</organism>
<dbReference type="OrthoDB" id="762292at2"/>
<dbReference type="RefSeq" id="WP_112568615.1">
    <property type="nucleotide sequence ID" value="NZ_CP043450.1"/>
</dbReference>
<gene>
    <name evidence="2" type="ORF">DEO27_021875</name>
</gene>
<dbReference type="KEGG" id="mrub:DEO27_021875"/>
<feature type="signal peptide" evidence="1">
    <location>
        <begin position="1"/>
        <end position="25"/>
    </location>
</feature>
<feature type="chain" id="PRO_5022911976" evidence="1">
    <location>
        <begin position="26"/>
        <end position="278"/>
    </location>
</feature>
<dbReference type="Pfam" id="PF19777">
    <property type="entry name" value="DUF6263"/>
    <property type="match status" value="1"/>
</dbReference>
<protein>
    <submittedName>
        <fullName evidence="2">Uncharacterized protein</fullName>
    </submittedName>
</protein>
<dbReference type="EMBL" id="CP043450">
    <property type="protein sequence ID" value="QEM12547.1"/>
    <property type="molecule type" value="Genomic_DNA"/>
</dbReference>
<accession>A0A5C1I2V9</accession>
<keyword evidence="3" id="KW-1185">Reference proteome</keyword>
<evidence type="ECO:0000313" key="3">
    <source>
        <dbReference type="Proteomes" id="UP000251402"/>
    </source>
</evidence>
<reference evidence="2" key="1">
    <citation type="submission" date="2019-08" db="EMBL/GenBank/DDBJ databases">
        <title>Comparative genome analysis confer to the adaptation heavy metal polluted environment.</title>
        <authorList>
            <person name="Li Y."/>
        </authorList>
    </citation>
    <scope>NUCLEOTIDE SEQUENCE [LARGE SCALE GENOMIC DNA]</scope>
    <source>
        <strain evidence="2">P1</strain>
    </source>
</reference>
<evidence type="ECO:0000256" key="1">
    <source>
        <dbReference type="SAM" id="SignalP"/>
    </source>
</evidence>
<name>A0A5C1I2V9_9SPHI</name>
<proteinExistence type="predicted"/>
<dbReference type="Proteomes" id="UP000251402">
    <property type="component" value="Chromosome"/>
</dbReference>
<dbReference type="InterPro" id="IPR046230">
    <property type="entry name" value="DUF6263"/>
</dbReference>
<dbReference type="AlphaFoldDB" id="A0A5C1I2V9"/>
<evidence type="ECO:0000313" key="2">
    <source>
        <dbReference type="EMBL" id="QEM12547.1"/>
    </source>
</evidence>
<keyword evidence="1" id="KW-0732">Signal</keyword>
<sequence length="278" mass="30415">MKLQIPKLKVILILLLTGLSTLSKAQTAHRTFTFKKGDQFQRTAFLSSNTVLQRGDQKFNINSFSSTTKVYDVVDATGQGFNLTVTTKHIADTIDAMGKKLAYSSDWPANDSSAIAKALNNIAGKVASVTINKNGLVTDFTDPALQFTNDTLTAFTGLQQEQIAKGATLGLLADFVLTQSLKPGYTWADSTMMNGQKTKNTFWVDKISDKTTTVVFESAITGGYTNSNTNGVYVIDNQTGVVLERMMKSIISGYQLHNRVVYAASKRTAFTESCYKIH</sequence>